<organism evidence="3 4">
    <name type="scientific">Micromonospora sonneratiae</name>
    <dbReference type="NCBI Taxonomy" id="1184706"/>
    <lineage>
        <taxon>Bacteria</taxon>
        <taxon>Bacillati</taxon>
        <taxon>Actinomycetota</taxon>
        <taxon>Actinomycetes</taxon>
        <taxon>Micromonosporales</taxon>
        <taxon>Micromonosporaceae</taxon>
        <taxon>Micromonospora</taxon>
    </lineage>
</organism>
<accession>A0ABW3Y5K4</accession>
<protein>
    <submittedName>
        <fullName evidence="3">(2Fe-2S)-binding protein</fullName>
    </submittedName>
</protein>
<evidence type="ECO:0000313" key="3">
    <source>
        <dbReference type="EMBL" id="MFD1319692.1"/>
    </source>
</evidence>
<proteinExistence type="predicted"/>
<gene>
    <name evidence="3" type="ORF">ACFQ4H_01170</name>
</gene>
<evidence type="ECO:0000256" key="1">
    <source>
        <dbReference type="ARBA" id="ARBA00023002"/>
    </source>
</evidence>
<dbReference type="InterPro" id="IPR036010">
    <property type="entry name" value="2Fe-2S_ferredoxin-like_sf"/>
</dbReference>
<dbReference type="InterPro" id="IPR042204">
    <property type="entry name" value="2Fe-2S-bd_N"/>
</dbReference>
<name>A0ABW3Y5K4_9ACTN</name>
<dbReference type="Pfam" id="PF13510">
    <property type="entry name" value="Fer2_4"/>
    <property type="match status" value="1"/>
</dbReference>
<reference evidence="4" key="1">
    <citation type="journal article" date="2019" name="Int. J. Syst. Evol. Microbiol.">
        <title>The Global Catalogue of Microorganisms (GCM) 10K type strain sequencing project: providing services to taxonomists for standard genome sequencing and annotation.</title>
        <authorList>
            <consortium name="The Broad Institute Genomics Platform"/>
            <consortium name="The Broad Institute Genome Sequencing Center for Infectious Disease"/>
            <person name="Wu L."/>
            <person name="Ma J."/>
        </authorList>
    </citation>
    <scope>NUCLEOTIDE SEQUENCE [LARGE SCALE GENOMIC DNA]</scope>
    <source>
        <strain evidence="4">JCM 31037</strain>
    </source>
</reference>
<keyword evidence="1" id="KW-0560">Oxidoreductase</keyword>
<evidence type="ECO:0000313" key="4">
    <source>
        <dbReference type="Proteomes" id="UP001597260"/>
    </source>
</evidence>
<keyword evidence="4" id="KW-1185">Reference proteome</keyword>
<comment type="caution">
    <text evidence="3">The sequence shown here is derived from an EMBL/GenBank/DDBJ whole genome shotgun (WGS) entry which is preliminary data.</text>
</comment>
<dbReference type="RefSeq" id="WP_377565848.1">
    <property type="nucleotide sequence ID" value="NZ_JBHTMP010000001.1"/>
</dbReference>
<dbReference type="SUPFAM" id="SSF54292">
    <property type="entry name" value="2Fe-2S ferredoxin-like"/>
    <property type="match status" value="1"/>
</dbReference>
<dbReference type="Gene3D" id="3.10.20.440">
    <property type="entry name" value="2Fe-2S iron-sulphur cluster binding domain, sarcosine oxidase, alpha subunit, N-terminal domain"/>
    <property type="match status" value="1"/>
</dbReference>
<dbReference type="Proteomes" id="UP001597260">
    <property type="component" value="Unassembled WGS sequence"/>
</dbReference>
<sequence>MSDPTTQASAAHRTALDRPQPVTIEVDGQRVCAYPGESLATALLAAGRRAVRTTASGARRAPYCNMGVCFECVVTVDDVPYQRSCLVRVRAGMRVRTGVAR</sequence>
<dbReference type="EMBL" id="JBHTMP010000001">
    <property type="protein sequence ID" value="MFD1319692.1"/>
    <property type="molecule type" value="Genomic_DNA"/>
</dbReference>
<evidence type="ECO:0000256" key="2">
    <source>
        <dbReference type="SAM" id="MobiDB-lite"/>
    </source>
</evidence>
<feature type="region of interest" description="Disordered" evidence="2">
    <location>
        <begin position="1"/>
        <end position="20"/>
    </location>
</feature>